<dbReference type="Proteomes" id="UP000823674">
    <property type="component" value="Chromosome A06"/>
</dbReference>
<sequence>MKSRRLRGRLPDDFVWTSWKSSGLHGSLLTKSPFHNRSERFGFSDLEDFWDDLPVSSLKYNALATSRKCSRLLPLQSSVLPESRLDFLKVSSRLPGSLLTKSSSISSGVQACLCRGMIYNSFVCGLRLNFQSSQKTHFKVNCKNNLCVDRTASSEITSLAHIRFLQAHRISNETQCGEKVRDKLCLIHKNGKRRRGIDDNDNLVIT</sequence>
<dbReference type="EMBL" id="JADBGQ010000006">
    <property type="protein sequence ID" value="KAG5393647.1"/>
    <property type="molecule type" value="Genomic_DNA"/>
</dbReference>
<reference evidence="1 2" key="1">
    <citation type="submission" date="2021-03" db="EMBL/GenBank/DDBJ databases">
        <authorList>
            <person name="King G.J."/>
            <person name="Bancroft I."/>
            <person name="Baten A."/>
            <person name="Bloomfield J."/>
            <person name="Borpatragohain P."/>
            <person name="He Z."/>
            <person name="Irish N."/>
            <person name="Irwin J."/>
            <person name="Liu K."/>
            <person name="Mauleon R.P."/>
            <person name="Moore J."/>
            <person name="Morris R."/>
            <person name="Ostergaard L."/>
            <person name="Wang B."/>
            <person name="Wells R."/>
        </authorList>
    </citation>
    <scope>NUCLEOTIDE SEQUENCE [LARGE SCALE GENOMIC DNA]</scope>
    <source>
        <strain evidence="1">R-o-18</strain>
        <tissue evidence="1">Leaf</tissue>
    </source>
</reference>
<protein>
    <submittedName>
        <fullName evidence="1">Uncharacterized protein</fullName>
    </submittedName>
</protein>
<comment type="caution">
    <text evidence="1">The sequence shown here is derived from an EMBL/GenBank/DDBJ whole genome shotgun (WGS) entry which is preliminary data.</text>
</comment>
<accession>A0ABQ7M4C9</accession>
<evidence type="ECO:0000313" key="2">
    <source>
        <dbReference type="Proteomes" id="UP000823674"/>
    </source>
</evidence>
<organism evidence="1 2">
    <name type="scientific">Brassica rapa subsp. trilocularis</name>
    <dbReference type="NCBI Taxonomy" id="1813537"/>
    <lineage>
        <taxon>Eukaryota</taxon>
        <taxon>Viridiplantae</taxon>
        <taxon>Streptophyta</taxon>
        <taxon>Embryophyta</taxon>
        <taxon>Tracheophyta</taxon>
        <taxon>Spermatophyta</taxon>
        <taxon>Magnoliopsida</taxon>
        <taxon>eudicotyledons</taxon>
        <taxon>Gunneridae</taxon>
        <taxon>Pentapetalae</taxon>
        <taxon>rosids</taxon>
        <taxon>malvids</taxon>
        <taxon>Brassicales</taxon>
        <taxon>Brassicaceae</taxon>
        <taxon>Brassiceae</taxon>
        <taxon>Brassica</taxon>
    </lineage>
</organism>
<evidence type="ECO:0000313" key="1">
    <source>
        <dbReference type="EMBL" id="KAG5393647.1"/>
    </source>
</evidence>
<keyword evidence="2" id="KW-1185">Reference proteome</keyword>
<proteinExistence type="predicted"/>
<name>A0ABQ7M4C9_BRACM</name>
<gene>
    <name evidence="1" type="primary">A06g506340.1_BraROA</name>
    <name evidence="1" type="ORF">IGI04_023610</name>
</gene>